<sequence>MKHSQNEKRYTKTRQIKFYTKDFINLKKLFLCLDKNQILQLSIYSKIKI</sequence>
<evidence type="ECO:0000313" key="1">
    <source>
        <dbReference type="EMBL" id="EET80759.1"/>
    </source>
</evidence>
<dbReference type="Proteomes" id="UP000003107">
    <property type="component" value="Unassembled WGS sequence"/>
</dbReference>
<evidence type="ECO:0000313" key="2">
    <source>
        <dbReference type="Proteomes" id="UP000003107"/>
    </source>
</evidence>
<comment type="caution">
    <text evidence="1">The sequence shown here is derived from an EMBL/GenBank/DDBJ whole genome shotgun (WGS) entry which is preliminary data.</text>
</comment>
<name>C6RCQ1_9BACT</name>
<gene>
    <name evidence="1" type="ORF">CAMSH0001_1487</name>
</gene>
<reference evidence="1 2" key="1">
    <citation type="submission" date="2009-07" db="EMBL/GenBank/DDBJ databases">
        <authorList>
            <person name="Madupu R."/>
            <person name="Sebastian Y."/>
            <person name="Durkin A.S."/>
            <person name="Torralba M."/>
            <person name="Methe B."/>
            <person name="Sutton G.G."/>
            <person name="Strausberg R.L."/>
            <person name="Nelson K.E."/>
        </authorList>
    </citation>
    <scope>NUCLEOTIDE SEQUENCE [LARGE SCALE GENOMIC DNA]</scope>
    <source>
        <strain evidence="1 2">RM3277</strain>
    </source>
</reference>
<keyword evidence="2" id="KW-1185">Reference proteome</keyword>
<organism evidence="1 2">
    <name type="scientific">Campylobacter showae RM3277</name>
    <dbReference type="NCBI Taxonomy" id="553219"/>
    <lineage>
        <taxon>Bacteria</taxon>
        <taxon>Pseudomonadati</taxon>
        <taxon>Campylobacterota</taxon>
        <taxon>Epsilonproteobacteria</taxon>
        <taxon>Campylobacterales</taxon>
        <taxon>Campylobacteraceae</taxon>
        <taxon>Campylobacter</taxon>
    </lineage>
</organism>
<protein>
    <submittedName>
        <fullName evidence="1">Uncharacterized protein</fullName>
    </submittedName>
</protein>
<proteinExistence type="predicted"/>
<dbReference type="EMBL" id="ACVQ01000003">
    <property type="protein sequence ID" value="EET80759.1"/>
    <property type="molecule type" value="Genomic_DNA"/>
</dbReference>
<accession>C6RCQ1</accession>
<dbReference type="AlphaFoldDB" id="C6RCQ1"/>